<dbReference type="PANTHER" id="PTHR34193">
    <property type="entry name" value="OS11G0199801 PROTEIN"/>
    <property type="match status" value="1"/>
</dbReference>
<organism evidence="2">
    <name type="scientific">Davidia involucrata</name>
    <name type="common">Dove tree</name>
    <dbReference type="NCBI Taxonomy" id="16924"/>
    <lineage>
        <taxon>Eukaryota</taxon>
        <taxon>Viridiplantae</taxon>
        <taxon>Streptophyta</taxon>
        <taxon>Embryophyta</taxon>
        <taxon>Tracheophyta</taxon>
        <taxon>Spermatophyta</taxon>
        <taxon>Magnoliopsida</taxon>
        <taxon>eudicotyledons</taxon>
        <taxon>Gunneridae</taxon>
        <taxon>Pentapetalae</taxon>
        <taxon>asterids</taxon>
        <taxon>Cornales</taxon>
        <taxon>Nyssaceae</taxon>
        <taxon>Davidia</taxon>
    </lineage>
</organism>
<protein>
    <submittedName>
        <fullName evidence="2">Uncharacterized protein</fullName>
    </submittedName>
</protein>
<dbReference type="PANTHER" id="PTHR34193:SF1">
    <property type="entry name" value="EXPRESSED PROTEIN"/>
    <property type="match status" value="1"/>
</dbReference>
<name>A0A5B7AR33_DAVIN</name>
<gene>
    <name evidence="2" type="ORF">Din_027869</name>
</gene>
<dbReference type="EMBL" id="GHES01027869">
    <property type="protein sequence ID" value="MPA58428.1"/>
    <property type="molecule type" value="Transcribed_RNA"/>
</dbReference>
<feature type="region of interest" description="Disordered" evidence="1">
    <location>
        <begin position="70"/>
        <end position="97"/>
    </location>
</feature>
<dbReference type="AlphaFoldDB" id="A0A5B7AR33"/>
<reference evidence="2" key="1">
    <citation type="submission" date="2019-08" db="EMBL/GenBank/DDBJ databases">
        <title>Reference gene set and small RNA set construction with multiple tissues from Davidia involucrata Baill.</title>
        <authorList>
            <person name="Yang H."/>
            <person name="Zhou C."/>
            <person name="Li G."/>
            <person name="Wang J."/>
            <person name="Gao P."/>
            <person name="Wang M."/>
            <person name="Wang R."/>
            <person name="Zhao Y."/>
        </authorList>
    </citation>
    <scope>NUCLEOTIDE SEQUENCE</scope>
    <source>
        <tissue evidence="2">Mixed with DoveR01_LX</tissue>
    </source>
</reference>
<feature type="region of interest" description="Disordered" evidence="1">
    <location>
        <begin position="202"/>
        <end position="289"/>
    </location>
</feature>
<accession>A0A5B7AR33</accession>
<proteinExistence type="predicted"/>
<feature type="compositionally biased region" description="Polar residues" evidence="1">
    <location>
        <begin position="8"/>
        <end position="20"/>
    </location>
</feature>
<evidence type="ECO:0000313" key="2">
    <source>
        <dbReference type="EMBL" id="MPA58428.1"/>
    </source>
</evidence>
<evidence type="ECO:0000256" key="1">
    <source>
        <dbReference type="SAM" id="MobiDB-lite"/>
    </source>
</evidence>
<feature type="compositionally biased region" description="Low complexity" evidence="1">
    <location>
        <begin position="240"/>
        <end position="271"/>
    </location>
</feature>
<feature type="compositionally biased region" description="Pro residues" evidence="1">
    <location>
        <begin position="80"/>
        <end position="89"/>
    </location>
</feature>
<feature type="compositionally biased region" description="Basic and acidic residues" evidence="1">
    <location>
        <begin position="221"/>
        <end position="236"/>
    </location>
</feature>
<feature type="region of interest" description="Disordered" evidence="1">
    <location>
        <begin position="1"/>
        <end position="20"/>
    </location>
</feature>
<sequence>MLDPRTELGNNHVQTFNPSGHINDSYDSWRSMNFAAKARKTAQNYDNYRNFNGGGVQFRPEYMEEESGVCSPPLWKTSPPRSPVHPRPPQNSYRHLSPTARTQAIARGQWELMEMVKNIPESSYELSLRDLVEQTTKVGAQEEECLVGEKFFGNEIVNQRVKVVKRQESKKNEQKVKIGRSTSLENRGLFLKMVFPISFGSKKKKNSATNSTCAKVSPKPEASDKSSKGVDKEWWKKRFSVSGDSNGSTGSSGSSGSSSSGRSNSSRKMSGFLSGCWPFFYSRKSKSAK</sequence>